<keyword evidence="4" id="KW-0560">Oxidoreductase</keyword>
<evidence type="ECO:0000256" key="2">
    <source>
        <dbReference type="ARBA" id="ARBA00022723"/>
    </source>
</evidence>
<dbReference type="InterPro" id="IPR005123">
    <property type="entry name" value="Oxoglu/Fe-dep_dioxygenase_dom"/>
</dbReference>
<keyword evidence="8" id="KW-1185">Reference proteome</keyword>
<dbReference type="GO" id="GO:0005506">
    <property type="term" value="F:iron ion binding"/>
    <property type="evidence" value="ECO:0007669"/>
    <property type="project" value="InterPro"/>
</dbReference>
<gene>
    <name evidence="7" type="ORF">CTEN210_10917</name>
</gene>
<comment type="caution">
    <text evidence="7">The sequence shown here is derived from an EMBL/GenBank/DDBJ whole genome shotgun (WGS) entry which is preliminary data.</text>
</comment>
<keyword evidence="2" id="KW-0479">Metal-binding</keyword>
<feature type="domain" description="Fe2OG dioxygenase" evidence="6">
    <location>
        <begin position="207"/>
        <end position="299"/>
    </location>
</feature>
<keyword evidence="3" id="KW-0223">Dioxygenase</keyword>
<dbReference type="GO" id="GO:0051213">
    <property type="term" value="F:dioxygenase activity"/>
    <property type="evidence" value="ECO:0007669"/>
    <property type="project" value="UniProtKB-KW"/>
</dbReference>
<proteinExistence type="predicted"/>
<comment type="cofactor">
    <cofactor evidence="1">
        <name>L-ascorbate</name>
        <dbReference type="ChEBI" id="CHEBI:38290"/>
    </cofactor>
</comment>
<evidence type="ECO:0000256" key="5">
    <source>
        <dbReference type="ARBA" id="ARBA00023004"/>
    </source>
</evidence>
<dbReference type="EMBL" id="BLLK01000047">
    <property type="protein sequence ID" value="GFH54441.1"/>
    <property type="molecule type" value="Genomic_DNA"/>
</dbReference>
<dbReference type="Proteomes" id="UP001054902">
    <property type="component" value="Unassembled WGS sequence"/>
</dbReference>
<evidence type="ECO:0000259" key="6">
    <source>
        <dbReference type="PROSITE" id="PS51471"/>
    </source>
</evidence>
<sequence>MGSSSSSSMRSLSLSSFEIATNDEVQLSHSMETVIEENKRKHEEMVEQSENLFYGFYGPNGFDKFDEDNTPSDWQSFSLSSEQNPEIEIQSEDIVLDSIDIWDTLIGLDKRIVPAPFTADDLARVSCSPILSPDECQEIIEECDNHYFGWGTSGSRYGTPAERIGNIIKLEDLSRTYSLVNFELLPRLFPAIANAFPSLGASPTNLRLAGSRIVKYDASEGRVELGLHRDGKLITANIALNDMNDYEGGGTYIEGLNNFMDNPIKLEKGHVLLHPGDVRHGGAPITKGQRYVLVCFIIDKTIIPHEKYCHDRVNIDIEARRAIPSNDDSRTAVEEREVLLASAAKHCADALRFANGNFDQTSPLDF</sequence>
<dbReference type="GO" id="GO:0016705">
    <property type="term" value="F:oxidoreductase activity, acting on paired donors, with incorporation or reduction of molecular oxygen"/>
    <property type="evidence" value="ECO:0007669"/>
    <property type="project" value="InterPro"/>
</dbReference>
<dbReference type="SUPFAM" id="SSF51197">
    <property type="entry name" value="Clavaminate synthase-like"/>
    <property type="match status" value="1"/>
</dbReference>
<dbReference type="GO" id="GO:0031418">
    <property type="term" value="F:L-ascorbic acid binding"/>
    <property type="evidence" value="ECO:0007669"/>
    <property type="project" value="InterPro"/>
</dbReference>
<dbReference type="Gene3D" id="2.60.120.620">
    <property type="entry name" value="q2cbj1_9rhob like domain"/>
    <property type="match status" value="1"/>
</dbReference>
<name>A0AAD3D0B9_9STRA</name>
<evidence type="ECO:0000256" key="4">
    <source>
        <dbReference type="ARBA" id="ARBA00023002"/>
    </source>
</evidence>
<reference evidence="7 8" key="1">
    <citation type="journal article" date="2021" name="Sci. Rep.">
        <title>The genome of the diatom Chaetoceros tenuissimus carries an ancient integrated fragment of an extant virus.</title>
        <authorList>
            <person name="Hongo Y."/>
            <person name="Kimura K."/>
            <person name="Takaki Y."/>
            <person name="Yoshida Y."/>
            <person name="Baba S."/>
            <person name="Kobayashi G."/>
            <person name="Nagasaki K."/>
            <person name="Hano T."/>
            <person name="Tomaru Y."/>
        </authorList>
    </citation>
    <scope>NUCLEOTIDE SEQUENCE [LARGE SCALE GENOMIC DNA]</scope>
    <source>
        <strain evidence="7 8">NIES-3715</strain>
    </source>
</reference>
<dbReference type="PROSITE" id="PS51471">
    <property type="entry name" value="FE2OG_OXY"/>
    <property type="match status" value="1"/>
</dbReference>
<evidence type="ECO:0000313" key="8">
    <source>
        <dbReference type="Proteomes" id="UP001054902"/>
    </source>
</evidence>
<dbReference type="InterPro" id="IPR006620">
    <property type="entry name" value="Pro_4_hyd_alph"/>
</dbReference>
<dbReference type="AlphaFoldDB" id="A0AAD3D0B9"/>
<dbReference type="SMART" id="SM00702">
    <property type="entry name" value="P4Hc"/>
    <property type="match status" value="1"/>
</dbReference>
<keyword evidence="5" id="KW-0408">Iron</keyword>
<evidence type="ECO:0000313" key="7">
    <source>
        <dbReference type="EMBL" id="GFH54441.1"/>
    </source>
</evidence>
<protein>
    <recommendedName>
        <fullName evidence="6">Fe2OG dioxygenase domain-containing protein</fullName>
    </recommendedName>
</protein>
<evidence type="ECO:0000256" key="1">
    <source>
        <dbReference type="ARBA" id="ARBA00001961"/>
    </source>
</evidence>
<organism evidence="7 8">
    <name type="scientific">Chaetoceros tenuissimus</name>
    <dbReference type="NCBI Taxonomy" id="426638"/>
    <lineage>
        <taxon>Eukaryota</taxon>
        <taxon>Sar</taxon>
        <taxon>Stramenopiles</taxon>
        <taxon>Ochrophyta</taxon>
        <taxon>Bacillariophyta</taxon>
        <taxon>Coscinodiscophyceae</taxon>
        <taxon>Chaetocerotophycidae</taxon>
        <taxon>Chaetocerotales</taxon>
        <taxon>Chaetocerotaceae</taxon>
        <taxon>Chaetoceros</taxon>
    </lineage>
</organism>
<accession>A0AAD3D0B9</accession>
<evidence type="ECO:0000256" key="3">
    <source>
        <dbReference type="ARBA" id="ARBA00022964"/>
    </source>
</evidence>